<evidence type="ECO:0000313" key="1">
    <source>
        <dbReference type="EMBL" id="GGR25484.1"/>
    </source>
</evidence>
<dbReference type="EMBL" id="CP023693">
    <property type="protein sequence ID" value="QEV32452.1"/>
    <property type="molecule type" value="Genomic_DNA"/>
</dbReference>
<reference evidence="1" key="3">
    <citation type="submission" date="2023-08" db="EMBL/GenBank/DDBJ databases">
        <authorList>
            <person name="Sun Q."/>
            <person name="Ohkuma M."/>
        </authorList>
    </citation>
    <scope>NUCLEOTIDE SEQUENCE</scope>
    <source>
        <strain evidence="1">JCM 4205</strain>
    </source>
</reference>
<evidence type="ECO:0000313" key="3">
    <source>
        <dbReference type="Proteomes" id="UP000326029"/>
    </source>
</evidence>
<dbReference type="AlphaFoldDB" id="A0AAV4KH20"/>
<evidence type="ECO:0000313" key="2">
    <source>
        <dbReference type="EMBL" id="QEV32452.1"/>
    </source>
</evidence>
<accession>A0AAV4KH20</accession>
<keyword evidence="3" id="KW-1185">Reference proteome</keyword>
<dbReference type="Proteomes" id="UP000326029">
    <property type="component" value="Chromosome"/>
</dbReference>
<sequence length="320" mass="35656">MADIAASPSHEAQQELLSALDELHRAADRPGFRKISTLIKEGDHPAHISHEGVRSALKGLTTPRWETIHSIVAVLAAACADPPRDPDAEVARFRALWRATREKGPDSMKSARELALSQGWGPDDGKWTSEAVVGLLINPFAAIEIHPSLAVPHEPIFSEDEWVRVGVRLIEEQGAEFALRALLKALKGDYLGAEEGSPFGYTFPDQEAVDAHTAFRYGCDRIIQRLAVEPNLLQRSIAAMHEDETMDRDDRIEMLRSESDKSLMFEVMTVTPETWHEISEEAQHQVFGYLIKSIGPPGRLGLPLEQRFPIVWRVPEPDQA</sequence>
<evidence type="ECO:0000313" key="4">
    <source>
        <dbReference type="Proteomes" id="UP000642014"/>
    </source>
</evidence>
<dbReference type="Proteomes" id="UP000642014">
    <property type="component" value="Unassembled WGS sequence"/>
</dbReference>
<dbReference type="GeneID" id="95454087"/>
<gene>
    <name evidence="2" type="ORF">CP977_09925</name>
    <name evidence="1" type="ORF">GCM10010497_29490</name>
</gene>
<reference evidence="1 4" key="1">
    <citation type="journal article" date="2014" name="Int. J. Syst. Evol. Microbiol.">
        <title>Complete genome sequence of Corynebacterium casei LMG S-19264T (=DSM 44701T), isolated from a smear-ripened cheese.</title>
        <authorList>
            <consortium name="US DOE Joint Genome Institute (JGI-PGF)"/>
            <person name="Walter F."/>
            <person name="Albersmeier A."/>
            <person name="Kalinowski J."/>
            <person name="Ruckert C."/>
        </authorList>
    </citation>
    <scope>NUCLEOTIDE SEQUENCE [LARGE SCALE GENOMIC DNA]</scope>
    <source>
        <strain evidence="1 4">JCM 4205</strain>
    </source>
</reference>
<reference evidence="2 3" key="2">
    <citation type="submission" date="2017-09" db="EMBL/GenBank/DDBJ databases">
        <authorList>
            <person name="Lee N."/>
            <person name="Cho B.-K."/>
        </authorList>
    </citation>
    <scope>NUCLEOTIDE SEQUENCE [LARGE SCALE GENOMIC DNA]</scope>
    <source>
        <strain evidence="2 3">ATCC 19740</strain>
    </source>
</reference>
<name>A0AAV4KH20_9ACTN</name>
<dbReference type="EMBL" id="BMSJ01000005">
    <property type="protein sequence ID" value="GGR25484.1"/>
    <property type="molecule type" value="Genomic_DNA"/>
</dbReference>
<dbReference type="RefSeq" id="WP_152369926.1">
    <property type="nucleotide sequence ID" value="NZ_BMSJ01000005.1"/>
</dbReference>
<proteinExistence type="predicted"/>
<organism evidence="1 4">
    <name type="scientific">Streptomyces cinereoruber</name>
    <dbReference type="NCBI Taxonomy" id="67260"/>
    <lineage>
        <taxon>Bacteria</taxon>
        <taxon>Bacillati</taxon>
        <taxon>Actinomycetota</taxon>
        <taxon>Actinomycetes</taxon>
        <taxon>Kitasatosporales</taxon>
        <taxon>Streptomycetaceae</taxon>
        <taxon>Streptomyces</taxon>
    </lineage>
</organism>
<protein>
    <submittedName>
        <fullName evidence="1">Uncharacterized protein</fullName>
    </submittedName>
</protein>